<protein>
    <submittedName>
        <fullName evidence="2">Uncharacterized protein</fullName>
    </submittedName>
</protein>
<evidence type="ECO:0000256" key="1">
    <source>
        <dbReference type="SAM" id="MobiDB-lite"/>
    </source>
</evidence>
<comment type="caution">
    <text evidence="2">The sequence shown here is derived from an EMBL/GenBank/DDBJ whole genome shotgun (WGS) entry which is preliminary data.</text>
</comment>
<proteinExistence type="predicted"/>
<dbReference type="AlphaFoldDB" id="A0A5J9VTG6"/>
<dbReference type="EMBL" id="RWGY01000007">
    <property type="protein sequence ID" value="TVU39762.1"/>
    <property type="molecule type" value="Genomic_DNA"/>
</dbReference>
<keyword evidence="3" id="KW-1185">Reference proteome</keyword>
<organism evidence="2 3">
    <name type="scientific">Eragrostis curvula</name>
    <name type="common">weeping love grass</name>
    <dbReference type="NCBI Taxonomy" id="38414"/>
    <lineage>
        <taxon>Eukaryota</taxon>
        <taxon>Viridiplantae</taxon>
        <taxon>Streptophyta</taxon>
        <taxon>Embryophyta</taxon>
        <taxon>Tracheophyta</taxon>
        <taxon>Spermatophyta</taxon>
        <taxon>Magnoliopsida</taxon>
        <taxon>Liliopsida</taxon>
        <taxon>Poales</taxon>
        <taxon>Poaceae</taxon>
        <taxon>PACMAD clade</taxon>
        <taxon>Chloridoideae</taxon>
        <taxon>Eragrostideae</taxon>
        <taxon>Eragrostidinae</taxon>
        <taxon>Eragrostis</taxon>
    </lineage>
</organism>
<reference evidence="2 3" key="1">
    <citation type="journal article" date="2019" name="Sci. Rep.">
        <title>A high-quality genome of Eragrostis curvula grass provides insights into Poaceae evolution and supports new strategies to enhance forage quality.</title>
        <authorList>
            <person name="Carballo J."/>
            <person name="Santos B.A.C.M."/>
            <person name="Zappacosta D."/>
            <person name="Garbus I."/>
            <person name="Selva J.P."/>
            <person name="Gallo C.A."/>
            <person name="Diaz A."/>
            <person name="Albertini E."/>
            <person name="Caccamo M."/>
            <person name="Echenique V."/>
        </authorList>
    </citation>
    <scope>NUCLEOTIDE SEQUENCE [LARGE SCALE GENOMIC DNA]</scope>
    <source>
        <strain evidence="3">cv. Victoria</strain>
        <tissue evidence="2">Leaf</tissue>
    </source>
</reference>
<gene>
    <name evidence="2" type="ORF">EJB05_13201</name>
</gene>
<accession>A0A5J9VTG6</accession>
<evidence type="ECO:0000313" key="3">
    <source>
        <dbReference type="Proteomes" id="UP000324897"/>
    </source>
</evidence>
<feature type="compositionally biased region" description="Basic and acidic residues" evidence="1">
    <location>
        <begin position="17"/>
        <end position="31"/>
    </location>
</feature>
<evidence type="ECO:0000313" key="2">
    <source>
        <dbReference type="EMBL" id="TVU39762.1"/>
    </source>
</evidence>
<feature type="region of interest" description="Disordered" evidence="1">
    <location>
        <begin position="1"/>
        <end position="31"/>
    </location>
</feature>
<dbReference type="Gramene" id="TVU39762">
    <property type="protein sequence ID" value="TVU39762"/>
    <property type="gene ID" value="EJB05_13201"/>
</dbReference>
<name>A0A5J9VTG6_9POAL</name>
<dbReference type="Proteomes" id="UP000324897">
    <property type="component" value="Chromosome 4"/>
</dbReference>
<sequence length="86" mass="9899">MASTSAIHPARWPSGYKDLRRTTKARARPDEENLRGKTIDLALSPRVPKVFYLGYTVEYYDFIHACSLFDQVTGHSQQNLQSELQR</sequence>